<dbReference type="HAMAP" id="MF_01376">
    <property type="entry name" value="PhnW_aminotrans_5"/>
    <property type="match status" value="1"/>
</dbReference>
<evidence type="ECO:0000313" key="9">
    <source>
        <dbReference type="EMBL" id="MDO7905616.1"/>
    </source>
</evidence>
<comment type="similarity">
    <text evidence="7">Belongs to the class-V pyridoxal-phosphate-dependent aminotransferase family. PhnW subfamily.</text>
</comment>
<gene>
    <name evidence="7" type="primary">phnW</name>
    <name evidence="9" type="ORF">Q5741_04220</name>
</gene>
<evidence type="ECO:0000256" key="7">
    <source>
        <dbReference type="HAMAP-Rule" id="MF_01376"/>
    </source>
</evidence>
<sequence>MLNKSLSRNVILTPGPATTTDTVKMAQIVPDICPREPEFGLLMRQVTEQLTAMVSSTAEYAAVLFGGSGTAAVEAAVSSVVGEGTLLIVNNGAYGQRICEIADIYQIKHVVFPSPSDKPLDLEALEAELSRPGCKITHLAIVHHETTTGLLNPVPEIGELCQLHHIQLVVDAISSFAAVPIDMKSMNISYLISSSNKNIQGMPGISFVIAPHHLLNSLKEHPKRSLYLDLYEQYRFFQQTSQMRFTPPVQTLYALHQALDELIQEGVAARYARYCRSWDRLQEGLHALGLRTLVSEEVNAKLLISVIEPLHDHYHFQELHDHLYQKGVTIYPGKLSQQRTFRIGVIGAVNADDIDHCLGYIEEYLTMIGFLPERGECDG</sequence>
<keyword evidence="2 7" id="KW-0032">Aminotransferase</keyword>
<comment type="function">
    <text evidence="7">Involved in phosphonate degradation.</text>
</comment>
<dbReference type="InterPro" id="IPR012703">
    <property type="entry name" value="NH2EtPonate_pyrv_transaminase"/>
</dbReference>
<keyword evidence="3 7" id="KW-0808">Transferase</keyword>
<dbReference type="Pfam" id="PF00266">
    <property type="entry name" value="Aminotran_5"/>
    <property type="match status" value="1"/>
</dbReference>
<dbReference type="PANTHER" id="PTHR42778">
    <property type="entry name" value="2-AMINOETHYLPHOSPHONATE--PYRUVATE TRANSAMINASE"/>
    <property type="match status" value="1"/>
</dbReference>
<name>A0ABT9C8N0_9BACL</name>
<dbReference type="InterPro" id="IPR015422">
    <property type="entry name" value="PyrdxlP-dep_Trfase_small"/>
</dbReference>
<comment type="catalytic activity">
    <reaction evidence="6 7">
        <text>(2-aminoethyl)phosphonate + pyruvate = phosphonoacetaldehyde + L-alanine</text>
        <dbReference type="Rhea" id="RHEA:17021"/>
        <dbReference type="ChEBI" id="CHEBI:15361"/>
        <dbReference type="ChEBI" id="CHEBI:57418"/>
        <dbReference type="ChEBI" id="CHEBI:57972"/>
        <dbReference type="ChEBI" id="CHEBI:58383"/>
        <dbReference type="EC" id="2.6.1.37"/>
    </reaction>
</comment>
<dbReference type="PIRSF" id="PIRSF000524">
    <property type="entry name" value="SPT"/>
    <property type="match status" value="1"/>
</dbReference>
<evidence type="ECO:0000256" key="6">
    <source>
        <dbReference type="ARBA" id="ARBA00049460"/>
    </source>
</evidence>
<keyword evidence="5 7" id="KW-0670">Pyruvate</keyword>
<dbReference type="InterPro" id="IPR015424">
    <property type="entry name" value="PyrdxlP-dep_Trfase"/>
</dbReference>
<feature type="modified residue" description="N6-(pyridoxal phosphate)lysine" evidence="7">
    <location>
        <position position="197"/>
    </location>
</feature>
<reference evidence="9 10" key="1">
    <citation type="submission" date="2023-07" db="EMBL/GenBank/DDBJ databases">
        <title>Paenibacillus sp. JX-17 nov. isolated from soil.</title>
        <authorList>
            <person name="Wan Y."/>
            <person name="Liu B."/>
        </authorList>
    </citation>
    <scope>NUCLEOTIDE SEQUENCE [LARGE SCALE GENOMIC DNA]</scope>
    <source>
        <strain evidence="9 10">JX-17</strain>
    </source>
</reference>
<dbReference type="InterPro" id="IPR024169">
    <property type="entry name" value="SP_NH2Trfase/AEP_transaminase"/>
</dbReference>
<dbReference type="RefSeq" id="WP_305022820.1">
    <property type="nucleotide sequence ID" value="NZ_JAUQTB010000002.1"/>
</dbReference>
<organism evidence="9 10">
    <name type="scientific">Paenibacillus lacisoli</name>
    <dbReference type="NCBI Taxonomy" id="3064525"/>
    <lineage>
        <taxon>Bacteria</taxon>
        <taxon>Bacillati</taxon>
        <taxon>Bacillota</taxon>
        <taxon>Bacilli</taxon>
        <taxon>Bacillales</taxon>
        <taxon>Paenibacillaceae</taxon>
        <taxon>Paenibacillus</taxon>
    </lineage>
</organism>
<evidence type="ECO:0000256" key="2">
    <source>
        <dbReference type="ARBA" id="ARBA00022576"/>
    </source>
</evidence>
<evidence type="ECO:0000256" key="3">
    <source>
        <dbReference type="ARBA" id="ARBA00022679"/>
    </source>
</evidence>
<dbReference type="GO" id="GO:0047304">
    <property type="term" value="F:2-aminoethylphosphonate-pyruvate transaminase activity"/>
    <property type="evidence" value="ECO:0007669"/>
    <property type="project" value="UniProtKB-EC"/>
</dbReference>
<evidence type="ECO:0000256" key="4">
    <source>
        <dbReference type="ARBA" id="ARBA00022898"/>
    </source>
</evidence>
<comment type="cofactor">
    <cofactor evidence="1 7">
        <name>pyridoxal 5'-phosphate</name>
        <dbReference type="ChEBI" id="CHEBI:597326"/>
    </cofactor>
</comment>
<dbReference type="PANTHER" id="PTHR42778:SF1">
    <property type="entry name" value="2-AMINOETHYLPHOSPHONATE--PYRUVATE TRANSAMINASE"/>
    <property type="match status" value="1"/>
</dbReference>
<accession>A0ABT9C8N0</accession>
<dbReference type="Gene3D" id="3.90.1150.10">
    <property type="entry name" value="Aspartate Aminotransferase, domain 1"/>
    <property type="match status" value="1"/>
</dbReference>
<dbReference type="Proteomes" id="UP001240171">
    <property type="component" value="Unassembled WGS sequence"/>
</dbReference>
<comment type="subunit">
    <text evidence="7">Homodimer.</text>
</comment>
<dbReference type="SUPFAM" id="SSF53383">
    <property type="entry name" value="PLP-dependent transferases"/>
    <property type="match status" value="1"/>
</dbReference>
<feature type="domain" description="Aminotransferase class V" evidence="8">
    <location>
        <begin position="42"/>
        <end position="337"/>
    </location>
</feature>
<keyword evidence="4 7" id="KW-0663">Pyridoxal phosphate</keyword>
<dbReference type="NCBIfam" id="NF010006">
    <property type="entry name" value="PRK13479.1"/>
    <property type="match status" value="1"/>
</dbReference>
<comment type="caution">
    <text evidence="9">The sequence shown here is derived from an EMBL/GenBank/DDBJ whole genome shotgun (WGS) entry which is preliminary data.</text>
</comment>
<dbReference type="EMBL" id="JAUQTB010000002">
    <property type="protein sequence ID" value="MDO7905616.1"/>
    <property type="molecule type" value="Genomic_DNA"/>
</dbReference>
<protein>
    <recommendedName>
        <fullName evidence="7">2-aminoethylphosphonate--pyruvate transaminase</fullName>
        <ecNumber evidence="7">2.6.1.37</ecNumber>
    </recommendedName>
    <alternativeName>
        <fullName evidence="7">2-aminoethylphosphonate aminotransferase</fullName>
    </alternativeName>
    <alternativeName>
        <fullName evidence="7">AEP transaminase</fullName>
        <shortName evidence="7">AEPT</shortName>
    </alternativeName>
</protein>
<evidence type="ECO:0000256" key="5">
    <source>
        <dbReference type="ARBA" id="ARBA00023317"/>
    </source>
</evidence>
<dbReference type="InterPro" id="IPR000192">
    <property type="entry name" value="Aminotrans_V_dom"/>
</dbReference>
<evidence type="ECO:0000259" key="8">
    <source>
        <dbReference type="Pfam" id="PF00266"/>
    </source>
</evidence>
<evidence type="ECO:0000256" key="1">
    <source>
        <dbReference type="ARBA" id="ARBA00001933"/>
    </source>
</evidence>
<keyword evidence="10" id="KW-1185">Reference proteome</keyword>
<dbReference type="InterPro" id="IPR015421">
    <property type="entry name" value="PyrdxlP-dep_Trfase_major"/>
</dbReference>
<evidence type="ECO:0000313" key="10">
    <source>
        <dbReference type="Proteomes" id="UP001240171"/>
    </source>
</evidence>
<dbReference type="Gene3D" id="3.40.640.10">
    <property type="entry name" value="Type I PLP-dependent aspartate aminotransferase-like (Major domain)"/>
    <property type="match status" value="1"/>
</dbReference>
<proteinExistence type="inferred from homology"/>
<dbReference type="EC" id="2.6.1.37" evidence="7"/>
<dbReference type="NCBIfam" id="TIGR03301">
    <property type="entry name" value="PhnW-AepZ"/>
    <property type="match status" value="1"/>
</dbReference>